<evidence type="ECO:0000259" key="1">
    <source>
        <dbReference type="Pfam" id="PF25298"/>
    </source>
</evidence>
<proteinExistence type="predicted"/>
<accession>A0ABN8IQ80</accession>
<keyword evidence="3" id="KW-1185">Reference proteome</keyword>
<gene>
    <name evidence="2" type="ORF">IPOD504_LOCUS11208</name>
</gene>
<evidence type="ECO:0000313" key="3">
    <source>
        <dbReference type="Proteomes" id="UP000837857"/>
    </source>
</evidence>
<dbReference type="EMBL" id="OW152839">
    <property type="protein sequence ID" value="CAH2060860.1"/>
    <property type="molecule type" value="Genomic_DNA"/>
</dbReference>
<sequence length="237" mass="27024">MCSELQLVRSDIAQLKDSLKSCNVRLNDMDTRICYLETLSKQEPKGTSYLDEAVANLRQELNDRDQDLLSNDIEVANLPESNGENLIHTVQLIASKLGVNIEERDIVSAHRIGGRHINATNATGPTENRSRHVAVRLTRRHLRDQLLSGARVRRGATTADLGMNGTPLRFYVNERLTKTNRMLFRQTRIAAQRFGWKFVWTKQGRTFARRQVGDPVCVVRSEKDINRIFGEEPKKVD</sequence>
<protein>
    <recommendedName>
        <fullName evidence="1">FP protein C-terminal domain-containing protein</fullName>
    </recommendedName>
</protein>
<organism evidence="2 3">
    <name type="scientific">Iphiclides podalirius</name>
    <name type="common">scarce swallowtail</name>
    <dbReference type="NCBI Taxonomy" id="110791"/>
    <lineage>
        <taxon>Eukaryota</taxon>
        <taxon>Metazoa</taxon>
        <taxon>Ecdysozoa</taxon>
        <taxon>Arthropoda</taxon>
        <taxon>Hexapoda</taxon>
        <taxon>Insecta</taxon>
        <taxon>Pterygota</taxon>
        <taxon>Neoptera</taxon>
        <taxon>Endopterygota</taxon>
        <taxon>Lepidoptera</taxon>
        <taxon>Glossata</taxon>
        <taxon>Ditrysia</taxon>
        <taxon>Papilionoidea</taxon>
        <taxon>Papilionidae</taxon>
        <taxon>Papilioninae</taxon>
        <taxon>Iphiclides</taxon>
    </lineage>
</organism>
<dbReference type="Pfam" id="PF25298">
    <property type="entry name" value="Baculo_FP_2nd"/>
    <property type="match status" value="1"/>
</dbReference>
<dbReference type="Proteomes" id="UP000837857">
    <property type="component" value="Chromosome 27"/>
</dbReference>
<reference evidence="2" key="1">
    <citation type="submission" date="2022-03" db="EMBL/GenBank/DDBJ databases">
        <authorList>
            <person name="Martin H S."/>
        </authorList>
    </citation>
    <scope>NUCLEOTIDE SEQUENCE</scope>
</reference>
<evidence type="ECO:0000313" key="2">
    <source>
        <dbReference type="EMBL" id="CAH2060860.1"/>
    </source>
</evidence>
<feature type="non-terminal residue" evidence="2">
    <location>
        <position position="237"/>
    </location>
</feature>
<name>A0ABN8IQ80_9NEOP</name>
<dbReference type="InterPro" id="IPR057251">
    <property type="entry name" value="FP_C"/>
</dbReference>
<feature type="domain" description="FP protein C-terminal" evidence="1">
    <location>
        <begin position="177"/>
        <end position="228"/>
    </location>
</feature>